<organism evidence="1 2">
    <name type="scientific">Candidatus Syntropharchaeum caldarium</name>
    <dbReference type="NCBI Taxonomy" id="1838285"/>
    <lineage>
        <taxon>Archaea</taxon>
        <taxon>Methanobacteriati</taxon>
        <taxon>Methanobacteriota</taxon>
        <taxon>Stenosarchaea group</taxon>
        <taxon>Methanomicrobia</taxon>
        <taxon>Methanosarcinales</taxon>
        <taxon>ANME-2 cluster</taxon>
        <taxon>Candidatus Syntropharchaeum</taxon>
    </lineage>
</organism>
<sequence>MEIFDRESTKELIEGFVLIIHRTVLKEIGIEKVIDDIKKDNGEEKVTIEVQIPSSLLKEIEEDFVGMDLASKLSIILAYGVAVRRFEKNVKNYELAIKKRE</sequence>
<dbReference type="EMBL" id="LYOS01000003">
    <property type="protein sequence ID" value="OFV67628.1"/>
    <property type="molecule type" value="Genomic_DNA"/>
</dbReference>
<reference evidence="1" key="1">
    <citation type="submission" date="2016-05" db="EMBL/GenBank/DDBJ databases">
        <title>Microbial consortia oxidize butane by reversing methanogenesis.</title>
        <authorList>
            <person name="Laso-Perez R."/>
            <person name="Richter M."/>
            <person name="Wegener G."/>
            <person name="Musat F."/>
        </authorList>
    </citation>
    <scope>NUCLEOTIDE SEQUENCE [LARGE SCALE GENOMIC DNA]</scope>
    <source>
        <strain evidence="1">BOX2</strain>
    </source>
</reference>
<evidence type="ECO:0000313" key="1">
    <source>
        <dbReference type="EMBL" id="OFV67628.1"/>
    </source>
</evidence>
<accession>A0A1F2P8Q5</accession>
<comment type="caution">
    <text evidence="1">The sequence shown here is derived from an EMBL/GenBank/DDBJ whole genome shotgun (WGS) entry which is preliminary data.</text>
</comment>
<evidence type="ECO:0000313" key="2">
    <source>
        <dbReference type="Proteomes" id="UP000186940"/>
    </source>
</evidence>
<protein>
    <submittedName>
        <fullName evidence="1">Uncharacterized protein</fullName>
    </submittedName>
</protein>
<gene>
    <name evidence="1" type="ORF">SCAL_001003</name>
</gene>
<dbReference type="AlphaFoldDB" id="A0A1F2P8Q5"/>
<keyword evidence="2" id="KW-1185">Reference proteome</keyword>
<dbReference type="STRING" id="1838285.SCAL_001003"/>
<name>A0A1F2P8Q5_9EURY</name>
<proteinExistence type="predicted"/>
<dbReference type="Proteomes" id="UP000186940">
    <property type="component" value="Unassembled WGS sequence"/>
</dbReference>